<dbReference type="AlphaFoldDB" id="A0A4D9E8Z6"/>
<sequence length="137" mass="14315">MQTQKGIQGHKQPNCPLSAPWPGVRRRDGQEDLGPVTEAWKLLAGLRASLCSVSRGAKLVGSSQTSGPRAPRGARLQRNSPASRVEGRDRAGVLAREMPLTPVLGNRAPPGSLSRPSFAPDAGLCVCCRGILASAGV</sequence>
<feature type="region of interest" description="Disordered" evidence="1">
    <location>
        <begin position="1"/>
        <end position="32"/>
    </location>
</feature>
<reference evidence="2 3" key="1">
    <citation type="submission" date="2019-04" db="EMBL/GenBank/DDBJ databases">
        <title>Draft genome of the big-headed turtle Platysternon megacephalum.</title>
        <authorList>
            <person name="Gong S."/>
        </authorList>
    </citation>
    <scope>NUCLEOTIDE SEQUENCE [LARGE SCALE GENOMIC DNA]</scope>
    <source>
        <strain evidence="2">DO16091913</strain>
        <tissue evidence="2">Muscle</tissue>
    </source>
</reference>
<evidence type="ECO:0000256" key="1">
    <source>
        <dbReference type="SAM" id="MobiDB-lite"/>
    </source>
</evidence>
<evidence type="ECO:0000313" key="2">
    <source>
        <dbReference type="EMBL" id="TFK06979.1"/>
    </source>
</evidence>
<feature type="region of interest" description="Disordered" evidence="1">
    <location>
        <begin position="58"/>
        <end position="109"/>
    </location>
</feature>
<dbReference type="EMBL" id="QXTE01000090">
    <property type="protein sequence ID" value="TFK06979.1"/>
    <property type="molecule type" value="Genomic_DNA"/>
</dbReference>
<dbReference type="Proteomes" id="UP000297703">
    <property type="component" value="Unassembled WGS sequence"/>
</dbReference>
<protein>
    <submittedName>
        <fullName evidence="2">Mothers against decapentaplegic-like protein 9</fullName>
    </submittedName>
</protein>
<evidence type="ECO:0000313" key="3">
    <source>
        <dbReference type="Proteomes" id="UP000297703"/>
    </source>
</evidence>
<keyword evidence="3" id="KW-1185">Reference proteome</keyword>
<organism evidence="2 3">
    <name type="scientific">Platysternon megacephalum</name>
    <name type="common">big-headed turtle</name>
    <dbReference type="NCBI Taxonomy" id="55544"/>
    <lineage>
        <taxon>Eukaryota</taxon>
        <taxon>Metazoa</taxon>
        <taxon>Chordata</taxon>
        <taxon>Craniata</taxon>
        <taxon>Vertebrata</taxon>
        <taxon>Euteleostomi</taxon>
        <taxon>Archelosauria</taxon>
        <taxon>Testudinata</taxon>
        <taxon>Testudines</taxon>
        <taxon>Cryptodira</taxon>
        <taxon>Durocryptodira</taxon>
        <taxon>Testudinoidea</taxon>
        <taxon>Platysternidae</taxon>
        <taxon>Platysternon</taxon>
    </lineage>
</organism>
<gene>
    <name evidence="2" type="ORF">DR999_PMT10142</name>
</gene>
<accession>A0A4D9E8Z6</accession>
<comment type="caution">
    <text evidence="2">The sequence shown here is derived from an EMBL/GenBank/DDBJ whole genome shotgun (WGS) entry which is preliminary data.</text>
</comment>
<proteinExistence type="predicted"/>
<name>A0A4D9E8Z6_9SAUR</name>
<reference evidence="2 3" key="2">
    <citation type="submission" date="2019-04" db="EMBL/GenBank/DDBJ databases">
        <title>The genome sequence of big-headed turtle.</title>
        <authorList>
            <person name="Gong S."/>
        </authorList>
    </citation>
    <scope>NUCLEOTIDE SEQUENCE [LARGE SCALE GENOMIC DNA]</scope>
    <source>
        <strain evidence="2">DO16091913</strain>
        <tissue evidence="2">Muscle</tissue>
    </source>
</reference>